<dbReference type="Proteomes" id="UP000618926">
    <property type="component" value="Unassembled WGS sequence"/>
</dbReference>
<comment type="caution">
    <text evidence="2">The sequence shown here is derived from an EMBL/GenBank/DDBJ whole genome shotgun (WGS) entry which is preliminary data.</text>
</comment>
<feature type="transmembrane region" description="Helical" evidence="1">
    <location>
        <begin position="189"/>
        <end position="211"/>
    </location>
</feature>
<sequence>MMDDPRTEPLREWNRLARENAENAIVASMFEAASLAREPIEIFSTWLLAGTAAVASFLITNADKVLPLIKQTGFYVCGAFLCLSCIFGLLSKMYALGCKIGSDVSSAVKNTFLEQLEKHKEEEKKIKEGAEFWGITLETGVRLERIMTEFYNPLPKVMVWLALRQLQKYASNPQVNGILQIKKLNKQGLFASLQSLSFLGFLISGFVFAAICH</sequence>
<dbReference type="EMBL" id="JADBFD010000040">
    <property type="protein sequence ID" value="MBE2889716.1"/>
    <property type="molecule type" value="Genomic_DNA"/>
</dbReference>
<name>A0ABR9NZM6_9BACT</name>
<organism evidence="2 3">
    <name type="scientific">Geobacter anodireducens</name>
    <dbReference type="NCBI Taxonomy" id="1340425"/>
    <lineage>
        <taxon>Bacteria</taxon>
        <taxon>Pseudomonadati</taxon>
        <taxon>Thermodesulfobacteriota</taxon>
        <taxon>Desulfuromonadia</taxon>
        <taxon>Geobacterales</taxon>
        <taxon>Geobacteraceae</taxon>
        <taxon>Geobacter</taxon>
    </lineage>
</organism>
<keyword evidence="3" id="KW-1185">Reference proteome</keyword>
<evidence type="ECO:0000256" key="1">
    <source>
        <dbReference type="SAM" id="Phobius"/>
    </source>
</evidence>
<evidence type="ECO:0000313" key="2">
    <source>
        <dbReference type="EMBL" id="MBE2889716.1"/>
    </source>
</evidence>
<protein>
    <submittedName>
        <fullName evidence="2">Uncharacterized protein</fullName>
    </submittedName>
</protein>
<keyword evidence="1" id="KW-1133">Transmembrane helix</keyword>
<accession>A0ABR9NZM6</accession>
<feature type="transmembrane region" description="Helical" evidence="1">
    <location>
        <begin position="72"/>
        <end position="90"/>
    </location>
</feature>
<evidence type="ECO:0000313" key="3">
    <source>
        <dbReference type="Proteomes" id="UP000618926"/>
    </source>
</evidence>
<dbReference type="RefSeq" id="WP_192906032.1">
    <property type="nucleotide sequence ID" value="NZ_JADBFD010000040.1"/>
</dbReference>
<keyword evidence="1" id="KW-0812">Transmembrane</keyword>
<keyword evidence="1" id="KW-0472">Membrane</keyword>
<proteinExistence type="predicted"/>
<gene>
    <name evidence="2" type="ORF">IIE05_17295</name>
</gene>
<reference evidence="2 3" key="1">
    <citation type="submission" date="2020-10" db="EMBL/GenBank/DDBJ databases">
        <title>Investigation of anaerobic biodegradation of phenanthrene by a sulfate-dependent Geobacter anodireducens strain PheS2.</title>
        <authorList>
            <person name="Zhang Z."/>
        </authorList>
    </citation>
    <scope>NUCLEOTIDE SEQUENCE [LARGE SCALE GENOMIC DNA]</scope>
    <source>
        <strain evidence="2 3">PheS2</strain>
    </source>
</reference>
<feature type="transmembrane region" description="Helical" evidence="1">
    <location>
        <begin position="42"/>
        <end position="60"/>
    </location>
</feature>